<evidence type="ECO:0000259" key="5">
    <source>
        <dbReference type="PROSITE" id="PS50977"/>
    </source>
</evidence>
<keyword evidence="7" id="KW-1185">Reference proteome</keyword>
<dbReference type="Pfam" id="PF00440">
    <property type="entry name" value="TetR_N"/>
    <property type="match status" value="1"/>
</dbReference>
<dbReference type="EMBL" id="JAVDXT010000001">
    <property type="protein sequence ID" value="MDR7376540.1"/>
    <property type="molecule type" value="Genomic_DNA"/>
</dbReference>
<evidence type="ECO:0000256" key="4">
    <source>
        <dbReference type="PROSITE-ProRule" id="PRU00335"/>
    </source>
</evidence>
<comment type="caution">
    <text evidence="6">The sequence shown here is derived from an EMBL/GenBank/DDBJ whole genome shotgun (WGS) entry which is preliminary data.</text>
</comment>
<dbReference type="InterPro" id="IPR009057">
    <property type="entry name" value="Homeodomain-like_sf"/>
</dbReference>
<dbReference type="PROSITE" id="PS50977">
    <property type="entry name" value="HTH_TETR_2"/>
    <property type="match status" value="1"/>
</dbReference>
<evidence type="ECO:0000256" key="3">
    <source>
        <dbReference type="ARBA" id="ARBA00023163"/>
    </source>
</evidence>
<keyword evidence="2 4" id="KW-0238">DNA-binding</keyword>
<evidence type="ECO:0000256" key="1">
    <source>
        <dbReference type="ARBA" id="ARBA00023015"/>
    </source>
</evidence>
<reference evidence="6 7" key="1">
    <citation type="submission" date="2023-07" db="EMBL/GenBank/DDBJ databases">
        <title>Sorghum-associated microbial communities from plants grown in Nebraska, USA.</title>
        <authorList>
            <person name="Schachtman D."/>
        </authorList>
    </citation>
    <scope>NUCLEOTIDE SEQUENCE [LARGE SCALE GENOMIC DNA]</scope>
    <source>
        <strain evidence="6 7">BE313</strain>
    </source>
</reference>
<evidence type="ECO:0000313" key="6">
    <source>
        <dbReference type="EMBL" id="MDR7376540.1"/>
    </source>
</evidence>
<dbReference type="InterPro" id="IPR001647">
    <property type="entry name" value="HTH_TetR"/>
</dbReference>
<dbReference type="Proteomes" id="UP001180487">
    <property type="component" value="Unassembled WGS sequence"/>
</dbReference>
<keyword evidence="3" id="KW-0804">Transcription</keyword>
<keyword evidence="1" id="KW-0805">Transcription regulation</keyword>
<dbReference type="Gene3D" id="1.10.10.60">
    <property type="entry name" value="Homeodomain-like"/>
    <property type="match status" value="1"/>
</dbReference>
<dbReference type="PRINTS" id="PR00455">
    <property type="entry name" value="HTHTETR"/>
</dbReference>
<dbReference type="PANTHER" id="PTHR47506">
    <property type="entry name" value="TRANSCRIPTIONAL REGULATORY PROTEIN"/>
    <property type="match status" value="1"/>
</dbReference>
<dbReference type="RefSeq" id="WP_310371546.1">
    <property type="nucleotide sequence ID" value="NZ_JAVDXT010000001.1"/>
</dbReference>
<dbReference type="InterPro" id="IPR036271">
    <property type="entry name" value="Tet_transcr_reg_TetR-rel_C_sf"/>
</dbReference>
<dbReference type="PANTHER" id="PTHR47506:SF7">
    <property type="entry name" value="TRANSCRIPTIONAL REGULATORY PROTEIN"/>
    <property type="match status" value="1"/>
</dbReference>
<sequence length="192" mass="20541">MKVSREQANENRERVLQVAAQLFRERGFDGVGLADIMKSAGLTHGGFYGQFASKEDLMAQASTRAFDGGVAWWNQLAADMPDQPLEAVTSRFLSTSHRDKPGKGCWVAALGSEVARQPPSVRHALTEGITAMVGLLGQWMPGRSKASKREKALAAYASMIGGLVLARAVDDATLSEEILQSVARSLPKGAAV</sequence>
<gene>
    <name evidence="6" type="ORF">J2X19_001198</name>
</gene>
<dbReference type="SUPFAM" id="SSF46689">
    <property type="entry name" value="Homeodomain-like"/>
    <property type="match status" value="1"/>
</dbReference>
<evidence type="ECO:0000313" key="7">
    <source>
        <dbReference type="Proteomes" id="UP001180487"/>
    </source>
</evidence>
<protein>
    <submittedName>
        <fullName evidence="6">TetR/AcrR family transcriptional repressor of nem operon</fullName>
    </submittedName>
</protein>
<feature type="domain" description="HTH tetR-type" evidence="5">
    <location>
        <begin position="9"/>
        <end position="69"/>
    </location>
</feature>
<dbReference type="Gene3D" id="1.10.357.10">
    <property type="entry name" value="Tetracycline Repressor, domain 2"/>
    <property type="match status" value="1"/>
</dbReference>
<name>A0ABU2C5C5_9BURK</name>
<evidence type="ECO:0000256" key="2">
    <source>
        <dbReference type="ARBA" id="ARBA00023125"/>
    </source>
</evidence>
<feature type="DNA-binding region" description="H-T-H motif" evidence="4">
    <location>
        <begin position="32"/>
        <end position="51"/>
    </location>
</feature>
<accession>A0ABU2C5C5</accession>
<dbReference type="SUPFAM" id="SSF48498">
    <property type="entry name" value="Tetracyclin repressor-like, C-terminal domain"/>
    <property type="match status" value="1"/>
</dbReference>
<proteinExistence type="predicted"/>
<organism evidence="6 7">
    <name type="scientific">Rhodoferax ferrireducens</name>
    <dbReference type="NCBI Taxonomy" id="192843"/>
    <lineage>
        <taxon>Bacteria</taxon>
        <taxon>Pseudomonadati</taxon>
        <taxon>Pseudomonadota</taxon>
        <taxon>Betaproteobacteria</taxon>
        <taxon>Burkholderiales</taxon>
        <taxon>Comamonadaceae</taxon>
        <taxon>Rhodoferax</taxon>
    </lineage>
</organism>